<accession>A0ACA9KP26</accession>
<organism evidence="1 2">
    <name type="scientific">Racocetra persica</name>
    <dbReference type="NCBI Taxonomy" id="160502"/>
    <lineage>
        <taxon>Eukaryota</taxon>
        <taxon>Fungi</taxon>
        <taxon>Fungi incertae sedis</taxon>
        <taxon>Mucoromycota</taxon>
        <taxon>Glomeromycotina</taxon>
        <taxon>Glomeromycetes</taxon>
        <taxon>Diversisporales</taxon>
        <taxon>Gigasporaceae</taxon>
        <taxon>Racocetra</taxon>
    </lineage>
</organism>
<proteinExistence type="predicted"/>
<comment type="caution">
    <text evidence="1">The sequence shown here is derived from an EMBL/GenBank/DDBJ whole genome shotgun (WGS) entry which is preliminary data.</text>
</comment>
<sequence>MSQLSKPKRPHTNASLACKNCRASHRRCERLSKEDICAYCKNHRLHCTYTWGKKRGPKPRFPNFQSPLNIKFRKTNIEESQFSSHLYNNIITIPFFKTTDAFIDQKFAPNNQNITPTNSYETTTEEFQASYLNFETAHTCTIGTTEEFVDLGLVLNNQNTTPIYFYDIATEEFQFPSSNFENLYPYDGVRTTEVFIDQEQAPNNSL</sequence>
<keyword evidence="2" id="KW-1185">Reference proteome</keyword>
<dbReference type="Proteomes" id="UP000789920">
    <property type="component" value="Unassembled WGS sequence"/>
</dbReference>
<reference evidence="1" key="1">
    <citation type="submission" date="2021-06" db="EMBL/GenBank/DDBJ databases">
        <authorList>
            <person name="Kallberg Y."/>
            <person name="Tangrot J."/>
            <person name="Rosling A."/>
        </authorList>
    </citation>
    <scope>NUCLEOTIDE SEQUENCE</scope>
    <source>
        <strain evidence="1">MA461A</strain>
    </source>
</reference>
<evidence type="ECO:0000313" key="2">
    <source>
        <dbReference type="Proteomes" id="UP000789920"/>
    </source>
</evidence>
<evidence type="ECO:0000313" key="1">
    <source>
        <dbReference type="EMBL" id="CAG8482867.1"/>
    </source>
</evidence>
<protein>
    <submittedName>
        <fullName evidence="1">24658_t:CDS:1</fullName>
    </submittedName>
</protein>
<name>A0ACA9KP26_9GLOM</name>
<dbReference type="EMBL" id="CAJVQC010000871">
    <property type="protein sequence ID" value="CAG8482867.1"/>
    <property type="molecule type" value="Genomic_DNA"/>
</dbReference>
<gene>
    <name evidence="1" type="ORF">RPERSI_LOCUS1054</name>
</gene>